<comment type="subcellular location">
    <subcellularLocation>
        <location evidence="4">Secreted</location>
        <location evidence="4">Extracellular space</location>
        <location evidence="4">Apoplast</location>
    </subcellularLocation>
</comment>
<evidence type="ECO:0000313" key="6">
    <source>
        <dbReference type="Proteomes" id="UP001642487"/>
    </source>
</evidence>
<name>A0ABP0XT52_9ROSI</name>
<proteinExistence type="inferred from homology"/>
<dbReference type="InterPro" id="IPR044859">
    <property type="entry name" value="Allene_oxi_cyc_Dirigent"/>
</dbReference>
<dbReference type="PANTHER" id="PTHR21495">
    <property type="entry name" value="NUCLEOPORIN-RELATED"/>
    <property type="match status" value="1"/>
</dbReference>
<dbReference type="Proteomes" id="UP001642487">
    <property type="component" value="Chromosome 10"/>
</dbReference>
<comment type="subunit">
    <text evidence="2 4">Homodimer.</text>
</comment>
<dbReference type="EMBL" id="OZ021744">
    <property type="protein sequence ID" value="CAK9311343.1"/>
    <property type="molecule type" value="Genomic_DNA"/>
</dbReference>
<dbReference type="InterPro" id="IPR004265">
    <property type="entry name" value="Dirigent"/>
</dbReference>
<evidence type="ECO:0000256" key="4">
    <source>
        <dbReference type="RuleBase" id="RU363099"/>
    </source>
</evidence>
<evidence type="ECO:0000256" key="2">
    <source>
        <dbReference type="ARBA" id="ARBA00011738"/>
    </source>
</evidence>
<sequence length="117" mass="12742">MYRSNQFIRKSHGPKNLTHLHLYWHDTVSSTKPSSVAVRPPRNNATVFGEVNMFDNPLTVGPELGSELVGRSQGLHAASAQDQIGLSMAMNFAFTDAIYNGSSITVLGRNAISNAVR</sequence>
<keyword evidence="3 4" id="KW-0964">Secreted</keyword>
<dbReference type="Pfam" id="PF03018">
    <property type="entry name" value="Dirigent"/>
    <property type="match status" value="1"/>
</dbReference>
<evidence type="ECO:0000256" key="3">
    <source>
        <dbReference type="ARBA" id="ARBA00022525"/>
    </source>
</evidence>
<organism evidence="5 6">
    <name type="scientific">Citrullus colocynthis</name>
    <name type="common">colocynth</name>
    <dbReference type="NCBI Taxonomy" id="252529"/>
    <lineage>
        <taxon>Eukaryota</taxon>
        <taxon>Viridiplantae</taxon>
        <taxon>Streptophyta</taxon>
        <taxon>Embryophyta</taxon>
        <taxon>Tracheophyta</taxon>
        <taxon>Spermatophyta</taxon>
        <taxon>Magnoliopsida</taxon>
        <taxon>eudicotyledons</taxon>
        <taxon>Gunneridae</taxon>
        <taxon>Pentapetalae</taxon>
        <taxon>rosids</taxon>
        <taxon>fabids</taxon>
        <taxon>Cucurbitales</taxon>
        <taxon>Cucurbitaceae</taxon>
        <taxon>Benincaseae</taxon>
        <taxon>Citrullus</taxon>
    </lineage>
</organism>
<accession>A0ABP0XT52</accession>
<keyword evidence="4" id="KW-0052">Apoplast</keyword>
<evidence type="ECO:0000313" key="5">
    <source>
        <dbReference type="EMBL" id="CAK9311343.1"/>
    </source>
</evidence>
<gene>
    <name evidence="5" type="ORF">CITCOLO1_LOCUS3000</name>
</gene>
<comment type="similarity">
    <text evidence="1 4">Belongs to the plant dirigent protein family.</text>
</comment>
<dbReference type="Gene3D" id="2.40.480.10">
    <property type="entry name" value="Allene oxide cyclase-like"/>
    <property type="match status" value="1"/>
</dbReference>
<evidence type="ECO:0000256" key="1">
    <source>
        <dbReference type="ARBA" id="ARBA00010746"/>
    </source>
</evidence>
<protein>
    <recommendedName>
        <fullName evidence="4">Dirigent protein</fullName>
    </recommendedName>
</protein>
<reference evidence="5 6" key="1">
    <citation type="submission" date="2024-03" db="EMBL/GenBank/DDBJ databases">
        <authorList>
            <person name="Gkanogiannis A."/>
            <person name="Becerra Lopez-Lavalle L."/>
        </authorList>
    </citation>
    <scope>NUCLEOTIDE SEQUENCE [LARGE SCALE GENOMIC DNA]</scope>
</reference>
<keyword evidence="6" id="KW-1185">Reference proteome</keyword>
<comment type="function">
    <text evidence="4">Dirigent proteins impart stereoselectivity on the phenoxy radical-coupling reaction, yielding optically active lignans from two molecules of coniferyl alcohol in the biosynthesis of lignans, flavonolignans, and alkaloids and thus plays a central role in plant secondary metabolism.</text>
</comment>